<name>A0A0G1M3E3_9BACT</name>
<feature type="transmembrane region" description="Helical" evidence="10">
    <location>
        <begin position="27"/>
        <end position="47"/>
    </location>
</feature>
<dbReference type="Proteomes" id="UP000034264">
    <property type="component" value="Unassembled WGS sequence"/>
</dbReference>
<feature type="domain" description="Membrane insertase YidC/Oxa/ALB C-terminal" evidence="11">
    <location>
        <begin position="28"/>
        <end position="253"/>
    </location>
</feature>
<organism evidence="12 13">
    <name type="scientific">Candidatus Amesbacteria bacterium GW2011_GWC2_45_19</name>
    <dbReference type="NCBI Taxonomy" id="1618366"/>
    <lineage>
        <taxon>Bacteria</taxon>
        <taxon>Candidatus Amesiibacteriota</taxon>
    </lineage>
</organism>
<dbReference type="Pfam" id="PF02096">
    <property type="entry name" value="60KD_IMP"/>
    <property type="match status" value="1"/>
</dbReference>
<dbReference type="InterPro" id="IPR047196">
    <property type="entry name" value="YidC_ALB_C"/>
</dbReference>
<dbReference type="GO" id="GO:0005886">
    <property type="term" value="C:plasma membrane"/>
    <property type="evidence" value="ECO:0007669"/>
    <property type="project" value="UniProtKB-SubCell"/>
</dbReference>
<evidence type="ECO:0000313" key="13">
    <source>
        <dbReference type="Proteomes" id="UP000034264"/>
    </source>
</evidence>
<dbReference type="InterPro" id="IPR028055">
    <property type="entry name" value="YidC/Oxa/ALB_C"/>
</dbReference>
<keyword evidence="3" id="KW-1003">Cell membrane</keyword>
<keyword evidence="8" id="KW-0143">Chaperone</keyword>
<dbReference type="AlphaFoldDB" id="A0A0G1M3E3"/>
<feature type="transmembrane region" description="Helical" evidence="10">
    <location>
        <begin position="217"/>
        <end position="241"/>
    </location>
</feature>
<evidence type="ECO:0000256" key="7">
    <source>
        <dbReference type="ARBA" id="ARBA00023136"/>
    </source>
</evidence>
<dbReference type="GO" id="GO:0051205">
    <property type="term" value="P:protein insertion into membrane"/>
    <property type="evidence" value="ECO:0007669"/>
    <property type="project" value="TreeGrafter"/>
</dbReference>
<evidence type="ECO:0000256" key="2">
    <source>
        <dbReference type="ARBA" id="ARBA00022448"/>
    </source>
</evidence>
<feature type="transmembrane region" description="Helical" evidence="10">
    <location>
        <begin position="164"/>
        <end position="182"/>
    </location>
</feature>
<dbReference type="PANTHER" id="PTHR12428">
    <property type="entry name" value="OXA1"/>
    <property type="match status" value="1"/>
</dbReference>
<evidence type="ECO:0000256" key="6">
    <source>
        <dbReference type="ARBA" id="ARBA00022989"/>
    </source>
</evidence>
<gene>
    <name evidence="12" type="ORF">UX05_C0009G0035</name>
</gene>
<keyword evidence="7 10" id="KW-0472">Membrane</keyword>
<evidence type="ECO:0000256" key="4">
    <source>
        <dbReference type="ARBA" id="ARBA00022692"/>
    </source>
</evidence>
<comment type="subcellular location">
    <subcellularLocation>
        <location evidence="1">Cell membrane</location>
        <topology evidence="1">Multi-pass membrane protein</topology>
    </subcellularLocation>
    <subcellularLocation>
        <location evidence="9">Membrane</location>
        <topology evidence="9">Multi-pass membrane protein</topology>
    </subcellularLocation>
</comment>
<dbReference type="GO" id="GO:0032977">
    <property type="term" value="F:membrane insertase activity"/>
    <property type="evidence" value="ECO:0007669"/>
    <property type="project" value="InterPro"/>
</dbReference>
<protein>
    <submittedName>
        <fullName evidence="12">Membrane protein insertase, YidC/Oxa1 family</fullName>
    </submittedName>
</protein>
<keyword evidence="5" id="KW-0653">Protein transport</keyword>
<evidence type="ECO:0000256" key="3">
    <source>
        <dbReference type="ARBA" id="ARBA00022475"/>
    </source>
</evidence>
<comment type="caution">
    <text evidence="12">The sequence shown here is derived from an EMBL/GenBank/DDBJ whole genome shotgun (WGS) entry which is preliminary data.</text>
</comment>
<comment type="similarity">
    <text evidence="9">Belongs to the OXA1/ALB3/YidC family.</text>
</comment>
<dbReference type="GO" id="GO:0015031">
    <property type="term" value="P:protein transport"/>
    <property type="evidence" value="ECO:0007669"/>
    <property type="project" value="UniProtKB-KW"/>
</dbReference>
<evidence type="ECO:0000256" key="5">
    <source>
        <dbReference type="ARBA" id="ARBA00022927"/>
    </source>
</evidence>
<keyword evidence="6 10" id="KW-1133">Transmembrane helix</keyword>
<sequence length="271" mass="29723">MADLWKLLLFQPLLNALIGLARLTGDLGWSIILLTIGLRLVMTPLVIPSLKASKKMQDLAPELADLKIKHKGDKPGLVAAQAELYKKHGLNPAAGCLPQIIQILVLIALFNAFNTILKPNGQSLVELLNPILYAVNKLPSDFKLSTSFYGLELTKPDLIRLPGLPLPLPGLFVLASALIQFASSKMMMPETKAAVKVAGTTPGGSDDIMAATQTQMLYMFPLMTIFFGYQFQFGLVLYWLVFSAVSMVQQYFASGWGGLTPWINKLYGRKN</sequence>
<dbReference type="EMBL" id="LCKS01000009">
    <property type="protein sequence ID" value="KKU02699.1"/>
    <property type="molecule type" value="Genomic_DNA"/>
</dbReference>
<dbReference type="CDD" id="cd20070">
    <property type="entry name" value="5TM_YidC_Alb3"/>
    <property type="match status" value="1"/>
</dbReference>
<dbReference type="InterPro" id="IPR001708">
    <property type="entry name" value="YidC/ALB3/OXA1/COX18"/>
</dbReference>
<dbReference type="NCBIfam" id="TIGR03592">
    <property type="entry name" value="yidC_oxa1_cterm"/>
    <property type="match status" value="1"/>
</dbReference>
<evidence type="ECO:0000256" key="1">
    <source>
        <dbReference type="ARBA" id="ARBA00004651"/>
    </source>
</evidence>
<proteinExistence type="inferred from homology"/>
<evidence type="ECO:0000256" key="9">
    <source>
        <dbReference type="RuleBase" id="RU003945"/>
    </source>
</evidence>
<reference evidence="12 13" key="1">
    <citation type="journal article" date="2015" name="Nature">
        <title>rRNA introns, odd ribosomes, and small enigmatic genomes across a large radiation of phyla.</title>
        <authorList>
            <person name="Brown C.T."/>
            <person name="Hug L.A."/>
            <person name="Thomas B.C."/>
            <person name="Sharon I."/>
            <person name="Castelle C.J."/>
            <person name="Singh A."/>
            <person name="Wilkins M.J."/>
            <person name="Williams K.H."/>
            <person name="Banfield J.F."/>
        </authorList>
    </citation>
    <scope>NUCLEOTIDE SEQUENCE [LARGE SCALE GENOMIC DNA]</scope>
</reference>
<evidence type="ECO:0000256" key="8">
    <source>
        <dbReference type="ARBA" id="ARBA00023186"/>
    </source>
</evidence>
<evidence type="ECO:0000259" key="11">
    <source>
        <dbReference type="Pfam" id="PF02096"/>
    </source>
</evidence>
<dbReference type="PANTHER" id="PTHR12428:SF65">
    <property type="entry name" value="CYTOCHROME C OXIDASE ASSEMBLY PROTEIN COX18, MITOCHONDRIAL"/>
    <property type="match status" value="1"/>
</dbReference>
<keyword evidence="4 9" id="KW-0812">Transmembrane</keyword>
<accession>A0A0G1M3E3</accession>
<evidence type="ECO:0000256" key="10">
    <source>
        <dbReference type="SAM" id="Phobius"/>
    </source>
</evidence>
<evidence type="ECO:0000313" key="12">
    <source>
        <dbReference type="EMBL" id="KKU02699.1"/>
    </source>
</evidence>
<keyword evidence="2" id="KW-0813">Transport</keyword>